<dbReference type="SUPFAM" id="SSF56496">
    <property type="entry name" value="Fibrinogen C-terminal domain-like"/>
    <property type="match status" value="2"/>
</dbReference>
<proteinExistence type="predicted"/>
<keyword evidence="2" id="KW-1133">Transmembrane helix</keyword>
<dbReference type="InterPro" id="IPR036056">
    <property type="entry name" value="Fibrinogen-like_C"/>
</dbReference>
<keyword evidence="2" id="KW-0472">Membrane</keyword>
<organism evidence="4 5">
    <name type="scientific">Paralvinella palmiformis</name>
    <dbReference type="NCBI Taxonomy" id="53620"/>
    <lineage>
        <taxon>Eukaryota</taxon>
        <taxon>Metazoa</taxon>
        <taxon>Spiralia</taxon>
        <taxon>Lophotrochozoa</taxon>
        <taxon>Annelida</taxon>
        <taxon>Polychaeta</taxon>
        <taxon>Sedentaria</taxon>
        <taxon>Canalipalpata</taxon>
        <taxon>Terebellida</taxon>
        <taxon>Terebelliformia</taxon>
        <taxon>Alvinellidae</taxon>
        <taxon>Paralvinella</taxon>
    </lineage>
</organism>
<dbReference type="AlphaFoldDB" id="A0AAD9MVC1"/>
<dbReference type="Gene3D" id="3.90.215.10">
    <property type="entry name" value="Gamma Fibrinogen, chain A, domain 1"/>
    <property type="match status" value="2"/>
</dbReference>
<feature type="compositionally biased region" description="Basic and acidic residues" evidence="1">
    <location>
        <begin position="111"/>
        <end position="132"/>
    </location>
</feature>
<keyword evidence="2" id="KW-0812">Transmembrane</keyword>
<dbReference type="InterPro" id="IPR050373">
    <property type="entry name" value="Fibrinogen_C-term_domain"/>
</dbReference>
<dbReference type="PANTHER" id="PTHR19143:SF327">
    <property type="entry name" value="FI21813P1-RELATED"/>
    <property type="match status" value="1"/>
</dbReference>
<dbReference type="EMBL" id="JAODUP010000765">
    <property type="protein sequence ID" value="KAK2144354.1"/>
    <property type="molecule type" value="Genomic_DNA"/>
</dbReference>
<evidence type="ECO:0000256" key="2">
    <source>
        <dbReference type="SAM" id="Phobius"/>
    </source>
</evidence>
<feature type="compositionally biased region" description="Basic and acidic residues" evidence="1">
    <location>
        <begin position="61"/>
        <end position="70"/>
    </location>
</feature>
<protein>
    <recommendedName>
        <fullName evidence="3">Fibrinogen C-terminal domain-containing protein</fullName>
    </recommendedName>
</protein>
<evidence type="ECO:0000313" key="5">
    <source>
        <dbReference type="Proteomes" id="UP001208570"/>
    </source>
</evidence>
<evidence type="ECO:0000259" key="3">
    <source>
        <dbReference type="PROSITE" id="PS51406"/>
    </source>
</evidence>
<dbReference type="SMART" id="SM00186">
    <property type="entry name" value="FBG"/>
    <property type="match status" value="1"/>
</dbReference>
<evidence type="ECO:0000256" key="1">
    <source>
        <dbReference type="SAM" id="MobiDB-lite"/>
    </source>
</evidence>
<dbReference type="GO" id="GO:0005615">
    <property type="term" value="C:extracellular space"/>
    <property type="evidence" value="ECO:0007669"/>
    <property type="project" value="TreeGrafter"/>
</dbReference>
<evidence type="ECO:0000313" key="4">
    <source>
        <dbReference type="EMBL" id="KAK2144354.1"/>
    </source>
</evidence>
<sequence>MKPHEPEVSEENLRLVATLFNNVRRDMLLKNEIRSCNKGECRFDITDSEAHLVKWSHIDGENTPSDRDAKMPPIMHYKRSRNGGPHSAISGQSVDGVPSKENKTETSCGKRAGECSRRYSEKSGPRMIDNRQRTLTTHDGNKFQDKDFVYDTTTNKQYSIGQRRYSDPRLQLDNKMVRSLIRHVIALIALVVLLLAVLTVGGGVLMWKVVQLSDEMLKAGIESQNLSLHSNLTLSPLDPTAIRDCYDVKLLGYRKTGAYRIYVKDDINATEVYCDLDNAGGGWTIEQFNCTPENTEVRQPTDQKLHKNTQKKLTANKHQDYAKGLEWFNLRVNYILGLKSAQGYIISFVCTTLYKLIFLRNTLFNVLLRRKDNSENFDRGWKDYRNGFGNLEGEFWAGNELFNKMTNSERTYSLRVDMMSFEGDILYAEYKDFSVSTESDFYRLHVSGYSGTAGNSLQYHDKCRFSTREFDNDVSSQHCAKVSGSPWWFNSCQRVLLTGQYGAYPGVDGKHGISWKEPWGTTKFAKFVEMKVRPNSPVDG</sequence>
<dbReference type="InterPro" id="IPR014716">
    <property type="entry name" value="Fibrinogen_a/b/g_C_1"/>
</dbReference>
<dbReference type="Proteomes" id="UP001208570">
    <property type="component" value="Unassembled WGS sequence"/>
</dbReference>
<feature type="domain" description="Fibrinogen C-terminal" evidence="3">
    <location>
        <begin position="304"/>
        <end position="536"/>
    </location>
</feature>
<dbReference type="InterPro" id="IPR002181">
    <property type="entry name" value="Fibrinogen_a/b/g_C_dom"/>
</dbReference>
<accession>A0AAD9MVC1</accession>
<name>A0AAD9MVC1_9ANNE</name>
<feature type="transmembrane region" description="Helical" evidence="2">
    <location>
        <begin position="184"/>
        <end position="207"/>
    </location>
</feature>
<keyword evidence="5" id="KW-1185">Reference proteome</keyword>
<feature type="domain" description="Fibrinogen C-terminal" evidence="3">
    <location>
        <begin position="236"/>
        <end position="287"/>
    </location>
</feature>
<gene>
    <name evidence="4" type="ORF">LSH36_765g01027</name>
</gene>
<dbReference type="PROSITE" id="PS51406">
    <property type="entry name" value="FIBRINOGEN_C_2"/>
    <property type="match status" value="2"/>
</dbReference>
<dbReference type="CDD" id="cd00087">
    <property type="entry name" value="FReD"/>
    <property type="match status" value="1"/>
</dbReference>
<dbReference type="Pfam" id="PF00147">
    <property type="entry name" value="Fibrinogen_C"/>
    <property type="match status" value="2"/>
</dbReference>
<feature type="region of interest" description="Disordered" evidence="1">
    <location>
        <begin position="61"/>
        <end position="139"/>
    </location>
</feature>
<reference evidence="4" key="1">
    <citation type="journal article" date="2023" name="Mol. Biol. Evol.">
        <title>Third-Generation Sequencing Reveals the Adaptive Role of the Epigenome in Three Deep-Sea Polychaetes.</title>
        <authorList>
            <person name="Perez M."/>
            <person name="Aroh O."/>
            <person name="Sun Y."/>
            <person name="Lan Y."/>
            <person name="Juniper S.K."/>
            <person name="Young C.R."/>
            <person name="Angers B."/>
            <person name="Qian P.Y."/>
        </authorList>
    </citation>
    <scope>NUCLEOTIDE SEQUENCE</scope>
    <source>
        <strain evidence="4">P08H-3</strain>
    </source>
</reference>
<dbReference type="PANTHER" id="PTHR19143">
    <property type="entry name" value="FIBRINOGEN/TENASCIN/ANGIOPOEITIN"/>
    <property type="match status" value="1"/>
</dbReference>
<comment type="caution">
    <text evidence="4">The sequence shown here is derived from an EMBL/GenBank/DDBJ whole genome shotgun (WGS) entry which is preliminary data.</text>
</comment>